<feature type="non-terminal residue" evidence="1">
    <location>
        <position position="149"/>
    </location>
</feature>
<reference evidence="1" key="1">
    <citation type="submission" date="2014-12" db="EMBL/GenBank/DDBJ databases">
        <title>Insight into the proteome of Arion vulgaris.</title>
        <authorList>
            <person name="Aradska J."/>
            <person name="Bulat T."/>
            <person name="Smidak R."/>
            <person name="Sarate P."/>
            <person name="Gangsoo J."/>
            <person name="Sialana F."/>
            <person name="Bilban M."/>
            <person name="Lubec G."/>
        </authorList>
    </citation>
    <scope>NUCLEOTIDE SEQUENCE</scope>
    <source>
        <tissue evidence="1">Skin</tissue>
    </source>
</reference>
<feature type="non-terminal residue" evidence="1">
    <location>
        <position position="1"/>
    </location>
</feature>
<evidence type="ECO:0000313" key="1">
    <source>
        <dbReference type="EMBL" id="CEK48728.1"/>
    </source>
</evidence>
<accession>A0A0B6XXY8</accession>
<dbReference type="InterPro" id="IPR051549">
    <property type="entry name" value="PEP_Utilizing_Enz"/>
</dbReference>
<dbReference type="PANTHER" id="PTHR43615">
    <property type="entry name" value="PHOSPHOENOLPYRUVATE SYNTHASE-RELATED"/>
    <property type="match status" value="1"/>
</dbReference>
<gene>
    <name evidence="1" type="primary">ORF4990</name>
</gene>
<sequence>ITTILMSIIGGDASEWTNDHYGDIALLLSKCDGVYSAEVPHAMKNIAREIVTTSSHLADSFLLTPDEECLTLLRNYPNTEKMVNTFLDRHGHRCLREAELREKSWRSAPEKFISVLKVMLKTKSYEQTERTEISVSEILSKMKTKISFH</sequence>
<proteinExistence type="predicted"/>
<name>A0A0B6XXY8_9EUPU</name>
<organism evidence="1">
    <name type="scientific">Arion vulgaris</name>
    <dbReference type="NCBI Taxonomy" id="1028688"/>
    <lineage>
        <taxon>Eukaryota</taxon>
        <taxon>Metazoa</taxon>
        <taxon>Spiralia</taxon>
        <taxon>Lophotrochozoa</taxon>
        <taxon>Mollusca</taxon>
        <taxon>Gastropoda</taxon>
        <taxon>Heterobranchia</taxon>
        <taxon>Euthyneura</taxon>
        <taxon>Panpulmonata</taxon>
        <taxon>Eupulmonata</taxon>
        <taxon>Stylommatophora</taxon>
        <taxon>Helicina</taxon>
        <taxon>Arionoidea</taxon>
        <taxon>Arionidae</taxon>
        <taxon>Arion</taxon>
    </lineage>
</organism>
<dbReference type="PANTHER" id="PTHR43615:SF1">
    <property type="entry name" value="PPDK_N DOMAIN-CONTAINING PROTEIN"/>
    <property type="match status" value="1"/>
</dbReference>
<dbReference type="EMBL" id="HACG01001863">
    <property type="protein sequence ID" value="CEK48728.1"/>
    <property type="molecule type" value="Transcribed_RNA"/>
</dbReference>
<protein>
    <submittedName>
        <fullName evidence="1">Uncharacterized protein</fullName>
    </submittedName>
</protein>
<dbReference type="AlphaFoldDB" id="A0A0B6XXY8"/>